<feature type="chain" id="PRO_5045900011" evidence="1">
    <location>
        <begin position="23"/>
        <end position="225"/>
    </location>
</feature>
<keyword evidence="1" id="KW-0732">Signal</keyword>
<evidence type="ECO:0000313" key="3">
    <source>
        <dbReference type="RefSeq" id="XP_005092810.2"/>
    </source>
</evidence>
<dbReference type="RefSeq" id="XP_005092810.2">
    <property type="nucleotide sequence ID" value="XM_005092753.3"/>
</dbReference>
<feature type="signal peptide" evidence="1">
    <location>
        <begin position="1"/>
        <end position="22"/>
    </location>
</feature>
<dbReference type="Proteomes" id="UP000694888">
    <property type="component" value="Unplaced"/>
</dbReference>
<keyword evidence="2" id="KW-1185">Reference proteome</keyword>
<protein>
    <submittedName>
        <fullName evidence="3">Uncharacterized protein LOC101862014</fullName>
    </submittedName>
</protein>
<accession>A0ABM0JFZ1</accession>
<organism evidence="2 3">
    <name type="scientific">Aplysia californica</name>
    <name type="common">California sea hare</name>
    <dbReference type="NCBI Taxonomy" id="6500"/>
    <lineage>
        <taxon>Eukaryota</taxon>
        <taxon>Metazoa</taxon>
        <taxon>Spiralia</taxon>
        <taxon>Lophotrochozoa</taxon>
        <taxon>Mollusca</taxon>
        <taxon>Gastropoda</taxon>
        <taxon>Heterobranchia</taxon>
        <taxon>Euthyneura</taxon>
        <taxon>Tectipleura</taxon>
        <taxon>Aplysiida</taxon>
        <taxon>Aplysioidea</taxon>
        <taxon>Aplysiidae</taxon>
        <taxon>Aplysia</taxon>
    </lineage>
</organism>
<name>A0ABM0JFZ1_APLCA</name>
<sequence>MTLSQAVVVAVFVAGFALTANGCTDHVRACVAPVRAQVEPFMHSPESVNAFLQIITVDLVCNELLTFYQCVDLALKTECANHTLDDADYEAFELIPYFCGPAGRPVLEAMSQAPCSKNLTSIRAMSLLVERTCQVEPAETARMYYWHNDVTGTERDLAVLCPLENQARTCAVSGSTALCGEPFGQFVNKIWPLARRGVFQLVNCSQSTRQATSFTKRTLGQLFGF</sequence>
<reference evidence="3" key="1">
    <citation type="submission" date="2025-08" db="UniProtKB">
        <authorList>
            <consortium name="RefSeq"/>
        </authorList>
    </citation>
    <scope>IDENTIFICATION</scope>
</reference>
<evidence type="ECO:0000313" key="2">
    <source>
        <dbReference type="Proteomes" id="UP000694888"/>
    </source>
</evidence>
<proteinExistence type="predicted"/>
<gene>
    <name evidence="3" type="primary">LOC101862014</name>
</gene>
<evidence type="ECO:0000256" key="1">
    <source>
        <dbReference type="SAM" id="SignalP"/>
    </source>
</evidence>
<dbReference type="GeneID" id="101862014"/>